<dbReference type="EC" id="3.6.-.-" evidence="10"/>
<feature type="binding site" evidence="10">
    <location>
        <position position="238"/>
    </location>
    <ligand>
        <name>Mg(2+)</name>
        <dbReference type="ChEBI" id="CHEBI:18420"/>
    </ligand>
</feature>
<dbReference type="RefSeq" id="WP_271435805.1">
    <property type="nucleotide sequence ID" value="NZ_CP073355.1"/>
</dbReference>
<comment type="similarity">
    <text evidence="1 10 11">Belongs to the TRAFAC class TrmE-Era-EngA-EngB-Septin-like GTPase superfamily. TrmE GTPase family.</text>
</comment>
<evidence type="ECO:0000259" key="12">
    <source>
        <dbReference type="PROSITE" id="PS51709"/>
    </source>
</evidence>
<accession>A0AAX3BEA4</accession>
<keyword evidence="9 10" id="KW-0342">GTP-binding</keyword>
<feature type="binding site" evidence="10">
    <location>
        <position position="28"/>
    </location>
    <ligand>
        <name>(6S)-5-formyl-5,6,7,8-tetrahydrofolate</name>
        <dbReference type="ChEBI" id="CHEBI:57457"/>
    </ligand>
</feature>
<keyword evidence="2 10" id="KW-0963">Cytoplasm</keyword>
<sequence>MIDISSSNRSTIVALATPLGESAIGMVRLSGPEAWKIAGSLYQGKTPWEKLTVRKVFVGLFGEEGEILDEATWIRYAGPASYTGEDMVEIMFHGNPWILLEAQKKLIEHGAVMAKPGEFTERAYLNGKMDLNQAEAVNDLIRAHSRFSKSAALSQLQGKLSHVVNHLHTRLLDLLALIEAAIDHSDIEETFLPTAEISSRLSELEKGLSELLKTARAGQFLKLGIRVAIVGSPNVGKSSLFNLLAREDRAIVTNIPGTTRDILETEIQIEGIPFRLMDTAGIRESHDIVEQEGIRRTQQSIALSDVCIVLFDGQRKPSDEDRKMVELVKDKQTIFVVNKVEEPHCATMYDFLPDPILISVKHHHNIEKLHEALEKQYTSLGYNPQADILLTNQRQEMLVKQTLEAIHEAQDAVSHNASEEYIAHHLYKAKLHLEEIVGKSHHEAILERIFSQFCIGK</sequence>
<dbReference type="GO" id="GO:0005829">
    <property type="term" value="C:cytosol"/>
    <property type="evidence" value="ECO:0007669"/>
    <property type="project" value="TreeGrafter"/>
</dbReference>
<reference evidence="13" key="2">
    <citation type="submission" date="2022-06" db="EMBL/GenBank/DDBJ databases">
        <title>Thermospira aquatica gen. nov., sp. nov.</title>
        <authorList>
            <person name="Ben Ali Gam Z."/>
            <person name="Labat M."/>
        </authorList>
    </citation>
    <scope>NUCLEOTIDE SEQUENCE</scope>
    <source>
        <strain evidence="13">F1F22</strain>
    </source>
</reference>
<dbReference type="InterPro" id="IPR006073">
    <property type="entry name" value="GTP-bd"/>
</dbReference>
<feature type="binding site" evidence="10">
    <location>
        <begin position="278"/>
        <end position="281"/>
    </location>
    <ligand>
        <name>GTP</name>
        <dbReference type="ChEBI" id="CHEBI:37565"/>
    </ligand>
</feature>
<feature type="binding site" evidence="10">
    <location>
        <position position="259"/>
    </location>
    <ligand>
        <name>Mg(2+)</name>
        <dbReference type="ChEBI" id="CHEBI:18420"/>
    </ligand>
</feature>
<dbReference type="Pfam" id="PF10396">
    <property type="entry name" value="TrmE_N"/>
    <property type="match status" value="1"/>
</dbReference>
<dbReference type="PANTHER" id="PTHR42714">
    <property type="entry name" value="TRNA MODIFICATION GTPASE GTPBP3"/>
    <property type="match status" value="1"/>
</dbReference>
<dbReference type="InterPro" id="IPR005225">
    <property type="entry name" value="Small_GTP-bd"/>
</dbReference>
<keyword evidence="5 10" id="KW-0547">Nucleotide-binding</keyword>
<dbReference type="InterPro" id="IPR027266">
    <property type="entry name" value="TrmE/GcvT-like"/>
</dbReference>
<comment type="subunit">
    <text evidence="10">Homodimer. Heterotetramer of two MnmE and two MnmG subunits.</text>
</comment>
<dbReference type="FunFam" id="3.40.50.300:FF:001376">
    <property type="entry name" value="tRNA modification GTPase MnmE"/>
    <property type="match status" value="1"/>
</dbReference>
<name>A0AAX3BEA4_9SPIR</name>
<dbReference type="Gene3D" id="3.40.50.300">
    <property type="entry name" value="P-loop containing nucleotide triphosphate hydrolases"/>
    <property type="match status" value="1"/>
</dbReference>
<feature type="binding site" evidence="10">
    <location>
        <begin position="253"/>
        <end position="259"/>
    </location>
    <ligand>
        <name>GTP</name>
        <dbReference type="ChEBI" id="CHEBI:37565"/>
    </ligand>
</feature>
<dbReference type="KEGG" id="taqu:KDW03_02430"/>
<feature type="binding site" evidence="10">
    <location>
        <position position="128"/>
    </location>
    <ligand>
        <name>(6S)-5-formyl-5,6,7,8-tetrahydrofolate</name>
        <dbReference type="ChEBI" id="CHEBI:57457"/>
    </ligand>
</feature>
<dbReference type="InterPro" id="IPR031168">
    <property type="entry name" value="G_TrmE"/>
</dbReference>
<comment type="function">
    <text evidence="10">Exhibits a very high intrinsic GTPase hydrolysis rate. Involved in the addition of a carboxymethylaminomethyl (cmnm) group at the wobble position (U34) of certain tRNAs, forming tRNA-cmnm(5)s(2)U34.</text>
</comment>
<dbReference type="Pfam" id="PF01926">
    <property type="entry name" value="MMR_HSR1"/>
    <property type="match status" value="1"/>
</dbReference>
<dbReference type="SUPFAM" id="SSF52540">
    <property type="entry name" value="P-loop containing nucleoside triphosphate hydrolases"/>
    <property type="match status" value="1"/>
</dbReference>
<evidence type="ECO:0000256" key="4">
    <source>
        <dbReference type="ARBA" id="ARBA00022723"/>
    </source>
</evidence>
<evidence type="ECO:0000256" key="7">
    <source>
        <dbReference type="ARBA" id="ARBA00022842"/>
    </source>
</evidence>
<dbReference type="InterPro" id="IPR018948">
    <property type="entry name" value="GTP-bd_TrmE_N"/>
</dbReference>
<dbReference type="CDD" id="cd14858">
    <property type="entry name" value="TrmE_N"/>
    <property type="match status" value="1"/>
</dbReference>
<dbReference type="GO" id="GO:0030488">
    <property type="term" value="P:tRNA methylation"/>
    <property type="evidence" value="ECO:0007669"/>
    <property type="project" value="TreeGrafter"/>
</dbReference>
<evidence type="ECO:0000256" key="3">
    <source>
        <dbReference type="ARBA" id="ARBA00022694"/>
    </source>
</evidence>
<dbReference type="Proteomes" id="UP001056539">
    <property type="component" value="Chromosome"/>
</dbReference>
<dbReference type="GO" id="GO:0002098">
    <property type="term" value="P:tRNA wobble uridine modification"/>
    <property type="evidence" value="ECO:0007669"/>
    <property type="project" value="TreeGrafter"/>
</dbReference>
<dbReference type="GO" id="GO:0003924">
    <property type="term" value="F:GTPase activity"/>
    <property type="evidence" value="ECO:0007669"/>
    <property type="project" value="UniProtKB-UniRule"/>
</dbReference>
<dbReference type="Gene3D" id="3.30.1360.120">
    <property type="entry name" value="Probable tRNA modification gtpase trme, domain 1"/>
    <property type="match status" value="1"/>
</dbReference>
<evidence type="ECO:0000256" key="11">
    <source>
        <dbReference type="RuleBase" id="RU003313"/>
    </source>
</evidence>
<evidence type="ECO:0000256" key="8">
    <source>
        <dbReference type="ARBA" id="ARBA00022958"/>
    </source>
</evidence>
<gene>
    <name evidence="10 13" type="primary">mnmE</name>
    <name evidence="10" type="synonym">trmE</name>
    <name evidence="13" type="ORF">KDW03_02430</name>
</gene>
<comment type="subcellular location">
    <subcellularLocation>
        <location evidence="10">Cytoplasm</location>
    </subcellularLocation>
</comment>
<evidence type="ECO:0000256" key="1">
    <source>
        <dbReference type="ARBA" id="ARBA00011043"/>
    </source>
</evidence>
<dbReference type="InterPro" id="IPR004520">
    <property type="entry name" value="GTPase_MnmE"/>
</dbReference>
<dbReference type="PROSITE" id="PS51709">
    <property type="entry name" value="G_TRME"/>
    <property type="match status" value="1"/>
</dbReference>
<dbReference type="GO" id="GO:0005525">
    <property type="term" value="F:GTP binding"/>
    <property type="evidence" value="ECO:0007669"/>
    <property type="project" value="UniProtKB-UniRule"/>
</dbReference>
<dbReference type="AlphaFoldDB" id="A0AAX3BEA4"/>
<feature type="binding site" evidence="10">
    <location>
        <position position="253"/>
    </location>
    <ligand>
        <name>K(+)</name>
        <dbReference type="ChEBI" id="CHEBI:29103"/>
    </ligand>
</feature>
<dbReference type="InterPro" id="IPR027417">
    <property type="entry name" value="P-loop_NTPase"/>
</dbReference>
<evidence type="ECO:0000313" key="13">
    <source>
        <dbReference type="EMBL" id="URA10678.1"/>
    </source>
</evidence>
<keyword evidence="6 10" id="KW-0378">Hydrolase</keyword>
<reference evidence="13" key="1">
    <citation type="submission" date="2021-04" db="EMBL/GenBank/DDBJ databases">
        <authorList>
            <person name="Postec A."/>
        </authorList>
    </citation>
    <scope>NUCLEOTIDE SEQUENCE</scope>
    <source>
        <strain evidence="13">F1F22</strain>
    </source>
</reference>
<keyword evidence="8 10" id="KW-0630">Potassium</keyword>
<feature type="binding site" evidence="10">
    <location>
        <position position="234"/>
    </location>
    <ligand>
        <name>K(+)</name>
        <dbReference type="ChEBI" id="CHEBI:29103"/>
    </ligand>
</feature>
<dbReference type="Pfam" id="PF12631">
    <property type="entry name" value="MnmE_helical"/>
    <property type="match status" value="1"/>
</dbReference>
<organism evidence="13 14">
    <name type="scientific">Thermospira aquatica</name>
    <dbReference type="NCBI Taxonomy" id="2828656"/>
    <lineage>
        <taxon>Bacteria</taxon>
        <taxon>Pseudomonadati</taxon>
        <taxon>Spirochaetota</taxon>
        <taxon>Spirochaetia</taxon>
        <taxon>Brevinematales</taxon>
        <taxon>Thermospiraceae</taxon>
        <taxon>Thermospira</taxon>
    </lineage>
</organism>
<dbReference type="GO" id="GO:0046872">
    <property type="term" value="F:metal ion binding"/>
    <property type="evidence" value="ECO:0007669"/>
    <property type="project" value="UniProtKB-KW"/>
</dbReference>
<feature type="binding site" evidence="10">
    <location>
        <position position="255"/>
    </location>
    <ligand>
        <name>K(+)</name>
        <dbReference type="ChEBI" id="CHEBI:29103"/>
    </ligand>
</feature>
<dbReference type="InterPro" id="IPR025867">
    <property type="entry name" value="MnmE_helical"/>
</dbReference>
<feature type="binding site" evidence="10">
    <location>
        <position position="89"/>
    </location>
    <ligand>
        <name>(6S)-5-formyl-5,6,7,8-tetrahydrofolate</name>
        <dbReference type="ChEBI" id="CHEBI:57457"/>
    </ligand>
</feature>
<dbReference type="EMBL" id="CP073355">
    <property type="protein sequence ID" value="URA10678.1"/>
    <property type="molecule type" value="Genomic_DNA"/>
</dbReference>
<evidence type="ECO:0000256" key="6">
    <source>
        <dbReference type="ARBA" id="ARBA00022801"/>
    </source>
</evidence>
<feature type="binding site" evidence="10">
    <location>
        <position position="457"/>
    </location>
    <ligand>
        <name>(6S)-5-formyl-5,6,7,8-tetrahydrofolate</name>
        <dbReference type="ChEBI" id="CHEBI:57457"/>
    </ligand>
</feature>
<dbReference type="NCBIfam" id="TIGR00231">
    <property type="entry name" value="small_GTP"/>
    <property type="match status" value="1"/>
</dbReference>
<dbReference type="NCBIfam" id="NF003661">
    <property type="entry name" value="PRK05291.1-3"/>
    <property type="match status" value="1"/>
</dbReference>
<keyword evidence="3 10" id="KW-0819">tRNA processing</keyword>
<feature type="binding site" evidence="10">
    <location>
        <position position="258"/>
    </location>
    <ligand>
        <name>K(+)</name>
        <dbReference type="ChEBI" id="CHEBI:29103"/>
    </ligand>
</feature>
<feature type="binding site" evidence="10">
    <location>
        <begin position="234"/>
        <end position="239"/>
    </location>
    <ligand>
        <name>GTP</name>
        <dbReference type="ChEBI" id="CHEBI:37565"/>
    </ligand>
</feature>
<evidence type="ECO:0000313" key="14">
    <source>
        <dbReference type="Proteomes" id="UP001056539"/>
    </source>
</evidence>
<keyword evidence="14" id="KW-1185">Reference proteome</keyword>
<evidence type="ECO:0000256" key="5">
    <source>
        <dbReference type="ARBA" id="ARBA00022741"/>
    </source>
</evidence>
<evidence type="ECO:0000256" key="2">
    <source>
        <dbReference type="ARBA" id="ARBA00022490"/>
    </source>
</evidence>
<comment type="caution">
    <text evidence="10">Lacks conserved residue(s) required for the propagation of feature annotation.</text>
</comment>
<dbReference type="CDD" id="cd04164">
    <property type="entry name" value="trmE"/>
    <property type="match status" value="1"/>
</dbReference>
<dbReference type="NCBIfam" id="TIGR00450">
    <property type="entry name" value="mnmE_trmE_thdF"/>
    <property type="match status" value="1"/>
</dbReference>
<evidence type="ECO:0000256" key="10">
    <source>
        <dbReference type="HAMAP-Rule" id="MF_00379"/>
    </source>
</evidence>
<proteinExistence type="inferred from homology"/>
<dbReference type="Gene3D" id="1.20.120.430">
    <property type="entry name" value="tRNA modification GTPase MnmE domain 2"/>
    <property type="match status" value="1"/>
</dbReference>
<comment type="cofactor">
    <cofactor evidence="10">
        <name>K(+)</name>
        <dbReference type="ChEBI" id="CHEBI:29103"/>
    </cofactor>
    <text evidence="10">Binds 1 potassium ion per subunit.</text>
</comment>
<feature type="domain" description="TrmE-type G" evidence="12">
    <location>
        <begin position="224"/>
        <end position="378"/>
    </location>
</feature>
<dbReference type="InterPro" id="IPR027368">
    <property type="entry name" value="MnmE_dom2"/>
</dbReference>
<dbReference type="PANTHER" id="PTHR42714:SF2">
    <property type="entry name" value="TRNA MODIFICATION GTPASE GTPBP3, MITOCHONDRIAL"/>
    <property type="match status" value="1"/>
</dbReference>
<keyword evidence="4 10" id="KW-0479">Metal-binding</keyword>
<protein>
    <recommendedName>
        <fullName evidence="10">tRNA modification GTPase MnmE</fullName>
        <ecNumber evidence="10">3.6.-.-</ecNumber>
    </recommendedName>
</protein>
<evidence type="ECO:0000256" key="9">
    <source>
        <dbReference type="ARBA" id="ARBA00023134"/>
    </source>
</evidence>
<dbReference type="HAMAP" id="MF_00379">
    <property type="entry name" value="GTPase_MnmE"/>
    <property type="match status" value="1"/>
</dbReference>
<keyword evidence="7 10" id="KW-0460">Magnesium</keyword>